<reference evidence="3" key="1">
    <citation type="submission" date="2021-01" db="EMBL/GenBank/DDBJ databases">
        <authorList>
            <person name="Bezrukov I."/>
        </authorList>
    </citation>
    <scope>NUCLEOTIDE SEQUENCE</scope>
</reference>
<evidence type="ECO:0000313" key="4">
    <source>
        <dbReference type="Proteomes" id="UP000682877"/>
    </source>
</evidence>
<dbReference type="InterPro" id="IPR001619">
    <property type="entry name" value="Sec1-like"/>
</dbReference>
<accession>A0A8S2APQ6</accession>
<proteinExistence type="inferred from homology"/>
<protein>
    <submittedName>
        <fullName evidence="3">Uncharacterized protein</fullName>
    </submittedName>
</protein>
<comment type="similarity">
    <text evidence="1">Belongs to the STXBP/unc-18/SEC1 family.</text>
</comment>
<dbReference type="AlphaFoldDB" id="A0A8S2APQ6"/>
<dbReference type="Proteomes" id="UP000682877">
    <property type="component" value="Chromosome 7"/>
</dbReference>
<dbReference type="SUPFAM" id="SSF56815">
    <property type="entry name" value="Sec1/munc18-like (SM) proteins"/>
    <property type="match status" value="1"/>
</dbReference>
<feature type="coiled-coil region" evidence="2">
    <location>
        <begin position="304"/>
        <end position="345"/>
    </location>
</feature>
<dbReference type="Gene3D" id="3.40.50.1910">
    <property type="match status" value="1"/>
</dbReference>
<evidence type="ECO:0000313" key="3">
    <source>
        <dbReference type="EMBL" id="CAE6156503.1"/>
    </source>
</evidence>
<evidence type="ECO:0000256" key="1">
    <source>
        <dbReference type="ARBA" id="ARBA00009884"/>
    </source>
</evidence>
<dbReference type="InterPro" id="IPR027482">
    <property type="entry name" value="Sec1-like_dom2"/>
</dbReference>
<sequence>MLNPSGNASEEFSYKILIYDEFCKNILAPLFHVKDLLKQRVTLRLLIDKIDKDRKVENECDISPAVYFVQPTESNIQRIISLSDPSISIHSTFDLNFSSYIPRPLLEVLASGTLNSGSNERIETVHDQYLEFVTLEDNLFSLAQHSTYVQLNDPSASDRDIEEIIEKVADGLFCVLVTLSVVPVIRSAEMVASALDQKLRDHLLSDNNLFNEGGGGGFLRPEKKSIELNSFDPFWSANSFVEFPEVGVEVETQLNKYKKDVEEVKMRTGGGESSSADFDGSGLIGSTKHLMNAVNSLPELVAKSTQLEGEKVQKEVEVQKLMEQNVKLTALLDKKEAQLLALNEQCKIMALNARTSDSASFISWQKRRSSRCNPWT</sequence>
<keyword evidence="2" id="KW-0175">Coiled coil</keyword>
<organism evidence="3 4">
    <name type="scientific">Arabidopsis arenosa</name>
    <name type="common">Sand rock-cress</name>
    <name type="synonym">Cardaminopsis arenosa</name>
    <dbReference type="NCBI Taxonomy" id="38785"/>
    <lineage>
        <taxon>Eukaryota</taxon>
        <taxon>Viridiplantae</taxon>
        <taxon>Streptophyta</taxon>
        <taxon>Embryophyta</taxon>
        <taxon>Tracheophyta</taxon>
        <taxon>Spermatophyta</taxon>
        <taxon>Magnoliopsida</taxon>
        <taxon>eudicotyledons</taxon>
        <taxon>Gunneridae</taxon>
        <taxon>Pentapetalae</taxon>
        <taxon>rosids</taxon>
        <taxon>malvids</taxon>
        <taxon>Brassicales</taxon>
        <taxon>Brassicaceae</taxon>
        <taxon>Camelineae</taxon>
        <taxon>Arabidopsis</taxon>
    </lineage>
</organism>
<dbReference type="Gene3D" id="3.40.50.2060">
    <property type="match status" value="1"/>
</dbReference>
<gene>
    <name evidence="3" type="ORF">AARE701A_LOCUS17560</name>
</gene>
<evidence type="ECO:0000256" key="2">
    <source>
        <dbReference type="SAM" id="Coils"/>
    </source>
</evidence>
<dbReference type="InterPro" id="IPR036045">
    <property type="entry name" value="Sec1-like_sf"/>
</dbReference>
<dbReference type="EMBL" id="LR999457">
    <property type="protein sequence ID" value="CAE6156503.1"/>
    <property type="molecule type" value="Genomic_DNA"/>
</dbReference>
<dbReference type="Pfam" id="PF00995">
    <property type="entry name" value="Sec1"/>
    <property type="match status" value="2"/>
</dbReference>
<dbReference type="GO" id="GO:0016192">
    <property type="term" value="P:vesicle-mediated transport"/>
    <property type="evidence" value="ECO:0007669"/>
    <property type="project" value="InterPro"/>
</dbReference>
<dbReference type="InterPro" id="IPR043154">
    <property type="entry name" value="Sec-1-like_dom1"/>
</dbReference>
<dbReference type="PANTHER" id="PTHR11679">
    <property type="entry name" value="VESICLE PROTEIN SORTING-ASSOCIATED"/>
    <property type="match status" value="1"/>
</dbReference>
<keyword evidence="4" id="KW-1185">Reference proteome</keyword>
<name>A0A8S2APQ6_ARAAE</name>